<evidence type="ECO:0000259" key="10">
    <source>
        <dbReference type="Pfam" id="PF04225"/>
    </source>
</evidence>
<evidence type="ECO:0000313" key="13">
    <source>
        <dbReference type="Proteomes" id="UP000016567"/>
    </source>
</evidence>
<feature type="domain" description="Opacity-associated protein A LysM-like" evidence="10">
    <location>
        <begin position="73"/>
        <end position="155"/>
    </location>
</feature>
<dbReference type="InterPro" id="IPR016047">
    <property type="entry name" value="M23ase_b-sheet_dom"/>
</dbReference>
<evidence type="ECO:0000313" key="12">
    <source>
        <dbReference type="EMBL" id="GAD77053.1"/>
    </source>
</evidence>
<comment type="pathway">
    <text evidence="8">Cell wall degradation; peptidoglycan degradation.</text>
</comment>
<evidence type="ECO:0000256" key="7">
    <source>
        <dbReference type="ARBA" id="ARBA00023049"/>
    </source>
</evidence>
<dbReference type="STRING" id="1219077.VAZ01S_060_00030"/>
<keyword evidence="3" id="KW-0645">Protease</keyword>
<dbReference type="Pfam" id="PF04225">
    <property type="entry name" value="LysM_OapA"/>
    <property type="match status" value="1"/>
</dbReference>
<dbReference type="GO" id="GO:0006508">
    <property type="term" value="P:proteolysis"/>
    <property type="evidence" value="ECO:0007669"/>
    <property type="project" value="UniProtKB-KW"/>
</dbReference>
<feature type="domain" description="Csd3-like second N-terminal" evidence="11">
    <location>
        <begin position="161"/>
        <end position="283"/>
    </location>
</feature>
<dbReference type="GO" id="GO:0042834">
    <property type="term" value="F:peptidoglycan binding"/>
    <property type="evidence" value="ECO:0007669"/>
    <property type="project" value="InterPro"/>
</dbReference>
<dbReference type="EMBL" id="BATL01000060">
    <property type="protein sequence ID" value="GAD77053.1"/>
    <property type="molecule type" value="Genomic_DNA"/>
</dbReference>
<dbReference type="Pfam" id="PF01551">
    <property type="entry name" value="Peptidase_M23"/>
    <property type="match status" value="1"/>
</dbReference>
<evidence type="ECO:0000259" key="11">
    <source>
        <dbReference type="Pfam" id="PF19425"/>
    </source>
</evidence>
<evidence type="ECO:0000256" key="6">
    <source>
        <dbReference type="ARBA" id="ARBA00022833"/>
    </source>
</evidence>
<keyword evidence="13" id="KW-1185">Reference proteome</keyword>
<dbReference type="InterPro" id="IPR007340">
    <property type="entry name" value="LysM_Opacity-associatedA"/>
</dbReference>
<protein>
    <submittedName>
        <fullName evidence="12">Peptidase M23 family protein</fullName>
    </submittedName>
</protein>
<dbReference type="GO" id="GO:0004222">
    <property type="term" value="F:metalloendopeptidase activity"/>
    <property type="evidence" value="ECO:0007669"/>
    <property type="project" value="TreeGrafter"/>
</dbReference>
<dbReference type="eggNOG" id="COG0739">
    <property type="taxonomic scope" value="Bacteria"/>
</dbReference>
<dbReference type="Gene3D" id="3.10.450.350">
    <property type="match status" value="2"/>
</dbReference>
<dbReference type="GO" id="GO:0030313">
    <property type="term" value="C:cell envelope"/>
    <property type="evidence" value="ECO:0007669"/>
    <property type="project" value="UniProtKB-SubCell"/>
</dbReference>
<dbReference type="AlphaFoldDB" id="U3CFI0"/>
<evidence type="ECO:0000256" key="8">
    <source>
        <dbReference type="ARBA" id="ARBA00060568"/>
    </source>
</evidence>
<dbReference type="PANTHER" id="PTHR21666:SF292">
    <property type="entry name" value="MUREIN DD-ENDOPEPTIDASE MEPM"/>
    <property type="match status" value="1"/>
</dbReference>
<keyword evidence="6" id="KW-0862">Zinc</keyword>
<name>U3CFI0_9VIBR</name>
<keyword evidence="4" id="KW-0479">Metal-binding</keyword>
<dbReference type="Proteomes" id="UP000016567">
    <property type="component" value="Unassembled WGS sequence"/>
</dbReference>
<dbReference type="GO" id="GO:0046872">
    <property type="term" value="F:metal ion binding"/>
    <property type="evidence" value="ECO:0007669"/>
    <property type="project" value="UniProtKB-KW"/>
</dbReference>
<accession>U3CFI0</accession>
<evidence type="ECO:0000256" key="3">
    <source>
        <dbReference type="ARBA" id="ARBA00022670"/>
    </source>
</evidence>
<dbReference type="RefSeq" id="WP_021710796.1">
    <property type="nucleotide sequence ID" value="NZ_BAOB01000219.1"/>
</dbReference>
<evidence type="ECO:0000259" key="9">
    <source>
        <dbReference type="Pfam" id="PF01551"/>
    </source>
</evidence>
<evidence type="ECO:0000256" key="4">
    <source>
        <dbReference type="ARBA" id="ARBA00022723"/>
    </source>
</evidence>
<evidence type="ECO:0000256" key="2">
    <source>
        <dbReference type="ARBA" id="ARBA00004196"/>
    </source>
</evidence>
<gene>
    <name evidence="12" type="ORF">VAZ01S_060_00030</name>
</gene>
<sequence length="424" mass="47310">MFTNEMATRWLPNRKTMLLYSVPVFFAISIGVSQSLKDSGLTKTIALNLPDTKVEAEIYSAKESDIVIPPQMEYQIQKGDNLSAIFSQLGFGYSSLMKVMEADLNILALDTLRPGNILRFWRDEQTGELEKMELQFTLADRIIYQRNSDGTFDYSDISIPGVWHQEPLGGVVKGSFSVSANRAGLNSAEISQVVNLLKDKVNFSKDLRAGDKFAVVRQTQTIDGTSTGKSEIEAIKIYNRDREISAYLCSDGQFYDANGESLQRAFQRYPVSRSWRISSGFNPRRLHPVTGRVAPHNGTDFATPTGTAVSATGDGTVIIARSHPYAGNYVVIEHNNKYKTRYLHLSKILVKKGQKVSRGQRLGLSGRSGRVTGPHLHYELLEYGRAVNAMKAKIPMASSVPKEKMTEFTKRRDDFDKMIASAVK</sequence>
<keyword evidence="7" id="KW-0482">Metalloprotease</keyword>
<comment type="caution">
    <text evidence="12">The sequence shown here is derived from an EMBL/GenBank/DDBJ whole genome shotgun (WGS) entry which is preliminary data.</text>
</comment>
<dbReference type="PANTHER" id="PTHR21666">
    <property type="entry name" value="PEPTIDASE-RELATED"/>
    <property type="match status" value="1"/>
</dbReference>
<feature type="domain" description="M23ase beta-sheet core" evidence="9">
    <location>
        <begin position="295"/>
        <end position="388"/>
    </location>
</feature>
<comment type="cofactor">
    <cofactor evidence="1">
        <name>Zn(2+)</name>
        <dbReference type="ChEBI" id="CHEBI:29105"/>
    </cofactor>
</comment>
<dbReference type="Pfam" id="PF19425">
    <property type="entry name" value="Csd3_N2"/>
    <property type="match status" value="1"/>
</dbReference>
<dbReference type="Gene3D" id="2.70.70.10">
    <property type="entry name" value="Glucose Permease (Domain IIA)"/>
    <property type="match status" value="1"/>
</dbReference>
<organism evidence="12 13">
    <name type="scientific">Vibrio azureus NBRC 104587</name>
    <dbReference type="NCBI Taxonomy" id="1219077"/>
    <lineage>
        <taxon>Bacteria</taxon>
        <taxon>Pseudomonadati</taxon>
        <taxon>Pseudomonadota</taxon>
        <taxon>Gammaproteobacteria</taxon>
        <taxon>Vibrionales</taxon>
        <taxon>Vibrionaceae</taxon>
        <taxon>Vibrio</taxon>
    </lineage>
</organism>
<evidence type="ECO:0000256" key="1">
    <source>
        <dbReference type="ARBA" id="ARBA00001947"/>
    </source>
</evidence>
<dbReference type="SUPFAM" id="SSF51261">
    <property type="entry name" value="Duplicated hybrid motif"/>
    <property type="match status" value="1"/>
</dbReference>
<dbReference type="eggNOG" id="COG1388">
    <property type="taxonomic scope" value="Bacteria"/>
</dbReference>
<dbReference type="FunFam" id="2.70.70.10:FF:000002">
    <property type="entry name" value="Murein DD-endopeptidase MepM"/>
    <property type="match status" value="1"/>
</dbReference>
<proteinExistence type="predicted"/>
<evidence type="ECO:0000256" key="5">
    <source>
        <dbReference type="ARBA" id="ARBA00022801"/>
    </source>
</evidence>
<dbReference type="InterPro" id="IPR050570">
    <property type="entry name" value="Cell_wall_metabolism_enzyme"/>
</dbReference>
<comment type="subcellular location">
    <subcellularLocation>
        <location evidence="2">Cell envelope</location>
    </subcellularLocation>
</comment>
<dbReference type="InterPro" id="IPR045834">
    <property type="entry name" value="Csd3_N2"/>
</dbReference>
<dbReference type="CDD" id="cd12797">
    <property type="entry name" value="M23_peptidase"/>
    <property type="match status" value="1"/>
</dbReference>
<dbReference type="InterPro" id="IPR011055">
    <property type="entry name" value="Dup_hybrid_motif"/>
</dbReference>
<reference evidence="12 13" key="1">
    <citation type="submission" date="2013-09" db="EMBL/GenBank/DDBJ databases">
        <title>Whole genome shotgun sequence of Vibrio azureus NBRC 104587.</title>
        <authorList>
            <person name="Isaki S."/>
            <person name="Hosoyama A."/>
            <person name="Numata M."/>
            <person name="Hashimoto M."/>
            <person name="Hosoyama Y."/>
            <person name="Tsuchikane K."/>
            <person name="Noguchi M."/>
            <person name="Hirakata S."/>
            <person name="Ichikawa N."/>
            <person name="Ohji S."/>
            <person name="Yamazoe A."/>
            <person name="Fujita N."/>
        </authorList>
    </citation>
    <scope>NUCLEOTIDE SEQUENCE [LARGE SCALE GENOMIC DNA]</scope>
    <source>
        <strain evidence="12 13">NBRC 104587</strain>
    </source>
</reference>
<keyword evidence="5" id="KW-0378">Hydrolase</keyword>